<dbReference type="GO" id="GO:0016746">
    <property type="term" value="F:acyltransferase activity"/>
    <property type="evidence" value="ECO:0007669"/>
    <property type="project" value="InterPro"/>
</dbReference>
<dbReference type="OrthoDB" id="4113332at2"/>
<keyword evidence="1" id="KW-0238">DNA-binding</keyword>
<dbReference type="AlphaFoldDB" id="A0A553K1I3"/>
<dbReference type="InterPro" id="IPR024412">
    <property type="entry name" value="Lsr2_dim_dom"/>
</dbReference>
<feature type="domain" description="Lsr2 dimerization" evidence="2">
    <location>
        <begin position="2"/>
        <end position="56"/>
    </location>
</feature>
<keyword evidence="5" id="KW-1185">Reference proteome</keyword>
<dbReference type="Gene3D" id="3.30.60.230">
    <property type="entry name" value="Lsr2, dimerization domain"/>
    <property type="match status" value="1"/>
</dbReference>
<dbReference type="Proteomes" id="UP000317638">
    <property type="component" value="Unassembled WGS sequence"/>
</dbReference>
<dbReference type="InterPro" id="IPR042261">
    <property type="entry name" value="Lsr2-like_dimerization"/>
</dbReference>
<dbReference type="InterPro" id="IPR036625">
    <property type="entry name" value="E3-bd_dom_sf"/>
</dbReference>
<evidence type="ECO:0000313" key="4">
    <source>
        <dbReference type="EMBL" id="TRY18568.1"/>
    </source>
</evidence>
<accession>A0A553K1I3</accession>
<dbReference type="Pfam" id="PF23359">
    <property type="entry name" value="Lsr2_DNA-bd"/>
    <property type="match status" value="1"/>
</dbReference>
<proteinExistence type="predicted"/>
<feature type="domain" description="Lsr2 DNA-binding" evidence="3">
    <location>
        <begin position="72"/>
        <end position="107"/>
    </location>
</feature>
<dbReference type="InterPro" id="IPR055370">
    <property type="entry name" value="Lsr2_DNA-bd"/>
</dbReference>
<protein>
    <submittedName>
        <fullName evidence="4">Lsr2 family protein</fullName>
    </submittedName>
</protein>
<comment type="caution">
    <text evidence="4">The sequence shown here is derived from an EMBL/GenBank/DDBJ whole genome shotgun (WGS) entry which is preliminary data.</text>
</comment>
<evidence type="ECO:0000313" key="5">
    <source>
        <dbReference type="Proteomes" id="UP000317638"/>
    </source>
</evidence>
<evidence type="ECO:0000259" key="3">
    <source>
        <dbReference type="Pfam" id="PF23359"/>
    </source>
</evidence>
<name>A0A553K1I3_9ACTN</name>
<evidence type="ECO:0000259" key="2">
    <source>
        <dbReference type="Pfam" id="PF11774"/>
    </source>
</evidence>
<organism evidence="4 5">
    <name type="scientific">Tessaracoccus rhinocerotis</name>
    <dbReference type="NCBI Taxonomy" id="1689449"/>
    <lineage>
        <taxon>Bacteria</taxon>
        <taxon>Bacillati</taxon>
        <taxon>Actinomycetota</taxon>
        <taxon>Actinomycetes</taxon>
        <taxon>Propionibacteriales</taxon>
        <taxon>Propionibacteriaceae</taxon>
        <taxon>Tessaracoccus</taxon>
    </lineage>
</organism>
<dbReference type="EMBL" id="VKKG01000002">
    <property type="protein sequence ID" value="TRY18568.1"/>
    <property type="molecule type" value="Genomic_DNA"/>
</dbReference>
<sequence>MRKVQVILIDDIDGSDADRTVQFGLDGTTYEIDLNKDNAAKLEKALAPFVEKATKVSSARAAGGRAKRTASGRSKAAEVRAWAKEQGIAVPDRGRVPNEILEQYEAAH</sequence>
<dbReference type="Gene3D" id="4.10.320.10">
    <property type="entry name" value="E3-binding domain"/>
    <property type="match status" value="1"/>
</dbReference>
<reference evidence="4 5" key="1">
    <citation type="submission" date="2019-07" db="EMBL/GenBank/DDBJ databases">
        <authorList>
            <person name="Zhou L.-Y."/>
        </authorList>
    </citation>
    <scope>NUCLEOTIDE SEQUENCE [LARGE SCALE GENOMIC DNA]</scope>
    <source>
        <strain evidence="4 5">YIM 101269</strain>
    </source>
</reference>
<dbReference type="RefSeq" id="WP_143937464.1">
    <property type="nucleotide sequence ID" value="NZ_VKKG01000002.1"/>
</dbReference>
<dbReference type="Pfam" id="PF11774">
    <property type="entry name" value="Lsr2"/>
    <property type="match status" value="1"/>
</dbReference>
<evidence type="ECO:0000256" key="1">
    <source>
        <dbReference type="ARBA" id="ARBA00023125"/>
    </source>
</evidence>
<gene>
    <name evidence="4" type="ORF">FOJ82_05415</name>
</gene>
<dbReference type="GO" id="GO:0003677">
    <property type="term" value="F:DNA binding"/>
    <property type="evidence" value="ECO:0007669"/>
    <property type="project" value="UniProtKB-KW"/>
</dbReference>